<name>A0A370TY81_9HELO</name>
<dbReference type="RefSeq" id="XP_031873126.1">
    <property type="nucleotide sequence ID" value="XM_032009072.1"/>
</dbReference>
<dbReference type="GO" id="GO:0020037">
    <property type="term" value="F:heme binding"/>
    <property type="evidence" value="ECO:0007669"/>
    <property type="project" value="InterPro"/>
</dbReference>
<keyword evidence="7" id="KW-0812">Transmembrane</keyword>
<dbReference type="Pfam" id="PF00067">
    <property type="entry name" value="p450"/>
    <property type="match status" value="1"/>
</dbReference>
<evidence type="ECO:0000256" key="4">
    <source>
        <dbReference type="ARBA" id="ARBA00023004"/>
    </source>
</evidence>
<keyword evidence="7" id="KW-0472">Membrane</keyword>
<comment type="caution">
    <text evidence="8">The sequence shown here is derived from an EMBL/GenBank/DDBJ whole genome shotgun (WGS) entry which is preliminary data.</text>
</comment>
<dbReference type="GeneID" id="43593298"/>
<gene>
    <name evidence="8" type="ORF">BP5553_00449</name>
</gene>
<dbReference type="InterPro" id="IPR036396">
    <property type="entry name" value="Cyt_P450_sf"/>
</dbReference>
<evidence type="ECO:0000256" key="1">
    <source>
        <dbReference type="ARBA" id="ARBA00001971"/>
    </source>
</evidence>
<comment type="cofactor">
    <cofactor evidence="1 5">
        <name>heme</name>
        <dbReference type="ChEBI" id="CHEBI:30413"/>
    </cofactor>
</comment>
<dbReference type="InterPro" id="IPR001128">
    <property type="entry name" value="Cyt_P450"/>
</dbReference>
<dbReference type="InterPro" id="IPR002403">
    <property type="entry name" value="Cyt_P450_E_grp-IV"/>
</dbReference>
<feature type="transmembrane region" description="Helical" evidence="7">
    <location>
        <begin position="81"/>
        <end position="99"/>
    </location>
</feature>
<dbReference type="Gene3D" id="1.10.630.10">
    <property type="entry name" value="Cytochrome P450"/>
    <property type="match status" value="1"/>
</dbReference>
<feature type="transmembrane region" description="Helical" evidence="7">
    <location>
        <begin position="35"/>
        <end position="55"/>
    </location>
</feature>
<dbReference type="Proteomes" id="UP000254866">
    <property type="component" value="Unassembled WGS sequence"/>
</dbReference>
<dbReference type="PROSITE" id="PS00086">
    <property type="entry name" value="CYTOCHROME_P450"/>
    <property type="match status" value="1"/>
</dbReference>
<reference evidence="8 9" key="1">
    <citation type="journal article" date="2018" name="IMA Fungus">
        <title>IMA Genome-F 9: Draft genome sequence of Annulohypoxylon stygium, Aspergillus mulundensis, Berkeleyomyces basicola (syn. Thielaviopsis basicola), Ceratocystis smalleyi, two Cercospora beticola strains, Coleophoma cylindrospora, Fusarium fracticaudum, Phialophora cf. hyalina, and Morchella septimelata.</title>
        <authorList>
            <person name="Wingfield B.D."/>
            <person name="Bills G.F."/>
            <person name="Dong Y."/>
            <person name="Huang W."/>
            <person name="Nel W.J."/>
            <person name="Swalarsk-Parry B.S."/>
            <person name="Vaghefi N."/>
            <person name="Wilken P.M."/>
            <person name="An Z."/>
            <person name="de Beer Z.W."/>
            <person name="De Vos L."/>
            <person name="Chen L."/>
            <person name="Duong T.A."/>
            <person name="Gao Y."/>
            <person name="Hammerbacher A."/>
            <person name="Kikkert J.R."/>
            <person name="Li Y."/>
            <person name="Li H."/>
            <person name="Li K."/>
            <person name="Li Q."/>
            <person name="Liu X."/>
            <person name="Ma X."/>
            <person name="Naidoo K."/>
            <person name="Pethybridge S.J."/>
            <person name="Sun J."/>
            <person name="Steenkamp E.T."/>
            <person name="van der Nest M.A."/>
            <person name="van Wyk S."/>
            <person name="Wingfield M.J."/>
            <person name="Xiong C."/>
            <person name="Yue Q."/>
            <person name="Zhang X."/>
        </authorList>
    </citation>
    <scope>NUCLEOTIDE SEQUENCE [LARGE SCALE GENOMIC DNA]</scope>
    <source>
        <strain evidence="8 9">BP 5553</strain>
    </source>
</reference>
<dbReference type="AlphaFoldDB" id="A0A370TY81"/>
<protein>
    <submittedName>
        <fullName evidence="8">Cytochrome P450</fullName>
    </submittedName>
</protein>
<sequence length="617" mass="67318">MSHPKHNILHAVEIETTRVSTKRQRPVAFLGNKHLTSNAIVLTIGLVGLGLALHIKRTMDFNETGFLGTTAVVLPDDNTSMFVPMVCAVIVGVGIISRFSRTATSRSNGGNEPPVLGSPIPFVGHLIGMLRWQVGYMQMLSAKCQSWPAFTLRIFSSRVYVICDPSLIQAAYRNAKAFDFGSFVVESSERLFNISQEGMKIIRGETAPGYDPNGPFLNGNNGDSFLNEDHRIMVDALSPGPALGDLNRAVLDRVAGSLNGMSSNGEKVGLYRWMRDIITTASAEAIYGPQNPFSADQGLVDALWDFEGDMTLLMLQFLPTFIAPKAYRGRAAIRDAFAQYYIDGHDKGASSLIRSHVASCKKWGFGDDDIANFEVSTLFLATTNTVSTSFWLLSYILSDPSLLAEIRAEVETVVTRKKSETTGEECAFVDATLFQSYCPLLVSTFHETLRFVGAATSVRSVVASTTLTSPTSQVSYSLSSPAVIQLPSGITHSSTSIWGPDADVFNPARFLTSTKASLDKETRRKQAQGYFPFGGGKHLCPGRHFATTEILSFVAAIILGFEVEGSKVPERAFQKLGTGVRKPVGDVQVNIIRRNGWENVWWGFDLRGNGEDSDSSE</sequence>
<keyword evidence="5 6" id="KW-0349">Heme</keyword>
<dbReference type="PRINTS" id="PR00465">
    <property type="entry name" value="EP450IV"/>
</dbReference>
<keyword evidence="3 5" id="KW-0479">Metal-binding</keyword>
<keyword evidence="6" id="KW-0560">Oxidoreductase</keyword>
<dbReference type="EMBL" id="NPIC01000001">
    <property type="protein sequence ID" value="RDL40470.1"/>
    <property type="molecule type" value="Genomic_DNA"/>
</dbReference>
<dbReference type="OrthoDB" id="1470350at2759"/>
<dbReference type="SUPFAM" id="SSF48264">
    <property type="entry name" value="Cytochrome P450"/>
    <property type="match status" value="1"/>
</dbReference>
<evidence type="ECO:0000313" key="9">
    <source>
        <dbReference type="Proteomes" id="UP000254866"/>
    </source>
</evidence>
<evidence type="ECO:0000256" key="2">
    <source>
        <dbReference type="ARBA" id="ARBA00010617"/>
    </source>
</evidence>
<evidence type="ECO:0000256" key="7">
    <source>
        <dbReference type="SAM" id="Phobius"/>
    </source>
</evidence>
<proteinExistence type="inferred from homology"/>
<comment type="similarity">
    <text evidence="2 6">Belongs to the cytochrome P450 family.</text>
</comment>
<dbReference type="GO" id="GO:0004497">
    <property type="term" value="F:monooxygenase activity"/>
    <property type="evidence" value="ECO:0007669"/>
    <property type="project" value="UniProtKB-KW"/>
</dbReference>
<dbReference type="PANTHER" id="PTHR47582">
    <property type="entry name" value="P450, PUTATIVE (EUROFUNG)-RELATED"/>
    <property type="match status" value="1"/>
</dbReference>
<evidence type="ECO:0000313" key="8">
    <source>
        <dbReference type="EMBL" id="RDL40470.1"/>
    </source>
</evidence>
<keyword evidence="9" id="KW-1185">Reference proteome</keyword>
<organism evidence="8 9">
    <name type="scientific">Venustampulla echinocandica</name>
    <dbReference type="NCBI Taxonomy" id="2656787"/>
    <lineage>
        <taxon>Eukaryota</taxon>
        <taxon>Fungi</taxon>
        <taxon>Dikarya</taxon>
        <taxon>Ascomycota</taxon>
        <taxon>Pezizomycotina</taxon>
        <taxon>Leotiomycetes</taxon>
        <taxon>Helotiales</taxon>
        <taxon>Pleuroascaceae</taxon>
        <taxon>Venustampulla</taxon>
    </lineage>
</organism>
<dbReference type="GO" id="GO:0005506">
    <property type="term" value="F:iron ion binding"/>
    <property type="evidence" value="ECO:0007669"/>
    <property type="project" value="InterPro"/>
</dbReference>
<dbReference type="InterPro" id="IPR017972">
    <property type="entry name" value="Cyt_P450_CS"/>
</dbReference>
<dbReference type="GO" id="GO:0016705">
    <property type="term" value="F:oxidoreductase activity, acting on paired donors, with incorporation or reduction of molecular oxygen"/>
    <property type="evidence" value="ECO:0007669"/>
    <property type="project" value="InterPro"/>
</dbReference>
<feature type="binding site" description="axial binding residue" evidence="5">
    <location>
        <position position="540"/>
    </location>
    <ligand>
        <name>heme</name>
        <dbReference type="ChEBI" id="CHEBI:30413"/>
    </ligand>
    <ligandPart>
        <name>Fe</name>
        <dbReference type="ChEBI" id="CHEBI:18248"/>
    </ligandPart>
</feature>
<evidence type="ECO:0000256" key="5">
    <source>
        <dbReference type="PIRSR" id="PIRSR602403-1"/>
    </source>
</evidence>
<dbReference type="PANTHER" id="PTHR47582:SF1">
    <property type="entry name" value="P450, PUTATIVE (EUROFUNG)-RELATED"/>
    <property type="match status" value="1"/>
</dbReference>
<keyword evidence="4 5" id="KW-0408">Iron</keyword>
<keyword evidence="6" id="KW-0503">Monooxygenase</keyword>
<keyword evidence="7" id="KW-1133">Transmembrane helix</keyword>
<evidence type="ECO:0000256" key="6">
    <source>
        <dbReference type="RuleBase" id="RU000461"/>
    </source>
</evidence>
<accession>A0A370TY81</accession>
<dbReference type="CDD" id="cd11040">
    <property type="entry name" value="CYP7_CYP8-like"/>
    <property type="match status" value="1"/>
</dbReference>
<evidence type="ECO:0000256" key="3">
    <source>
        <dbReference type="ARBA" id="ARBA00022723"/>
    </source>
</evidence>
<dbReference type="InterPro" id="IPR053007">
    <property type="entry name" value="CYP450_monoxygenase_sec-met"/>
</dbReference>
<dbReference type="STRING" id="2656787.A0A370TY81"/>